<reference evidence="1" key="2">
    <citation type="journal article" date="2023" name="Int. J. Mol. Sci.">
        <title>De Novo Assembly and Annotation of 11 Diverse Shrub Willow (Salix) Genomes Reveals Novel Gene Organization in Sex-Linked Regions.</title>
        <authorList>
            <person name="Hyden B."/>
            <person name="Feng K."/>
            <person name="Yates T.B."/>
            <person name="Jawdy S."/>
            <person name="Cereghino C."/>
            <person name="Smart L.B."/>
            <person name="Muchero W."/>
        </authorList>
    </citation>
    <scope>NUCLEOTIDE SEQUENCE</scope>
    <source>
        <tissue evidence="1">Shoot tip</tissue>
    </source>
</reference>
<dbReference type="EMBL" id="JAPFFK010000007">
    <property type="protein sequence ID" value="KAJ6755100.1"/>
    <property type="molecule type" value="Genomic_DNA"/>
</dbReference>
<organism evidence="1 2">
    <name type="scientific">Salix purpurea</name>
    <name type="common">Purple osier willow</name>
    <dbReference type="NCBI Taxonomy" id="77065"/>
    <lineage>
        <taxon>Eukaryota</taxon>
        <taxon>Viridiplantae</taxon>
        <taxon>Streptophyta</taxon>
        <taxon>Embryophyta</taxon>
        <taxon>Tracheophyta</taxon>
        <taxon>Spermatophyta</taxon>
        <taxon>Magnoliopsida</taxon>
        <taxon>eudicotyledons</taxon>
        <taxon>Gunneridae</taxon>
        <taxon>Pentapetalae</taxon>
        <taxon>rosids</taxon>
        <taxon>fabids</taxon>
        <taxon>Malpighiales</taxon>
        <taxon>Salicaceae</taxon>
        <taxon>Saliceae</taxon>
        <taxon>Salix</taxon>
    </lineage>
</organism>
<gene>
    <name evidence="1" type="ORF">OIU79_027670</name>
</gene>
<evidence type="ECO:0000313" key="1">
    <source>
        <dbReference type="EMBL" id="KAJ6755100.1"/>
    </source>
</evidence>
<reference evidence="1" key="1">
    <citation type="submission" date="2022-11" db="EMBL/GenBank/DDBJ databases">
        <authorList>
            <person name="Hyden B.L."/>
            <person name="Feng K."/>
            <person name="Yates T."/>
            <person name="Jawdy S."/>
            <person name="Smart L.B."/>
            <person name="Muchero W."/>
        </authorList>
    </citation>
    <scope>NUCLEOTIDE SEQUENCE</scope>
    <source>
        <tissue evidence="1">Shoot tip</tissue>
    </source>
</reference>
<dbReference type="AlphaFoldDB" id="A0A9Q1A1R5"/>
<proteinExistence type="predicted"/>
<protein>
    <submittedName>
        <fullName evidence="1">Uncharacterized protein</fullName>
    </submittedName>
</protein>
<evidence type="ECO:0000313" key="2">
    <source>
        <dbReference type="Proteomes" id="UP001151532"/>
    </source>
</evidence>
<name>A0A9Q1A1R5_SALPP</name>
<sequence length="75" mass="8526">MLFLFTFSSGVEGSKPFKGLLSGVYWLKATLDLIGFEWTILIQRKGSKDARNMKLYCCIDGPLMMAQYVIIRSNI</sequence>
<comment type="caution">
    <text evidence="1">The sequence shown here is derived from an EMBL/GenBank/DDBJ whole genome shotgun (WGS) entry which is preliminary data.</text>
</comment>
<dbReference type="OrthoDB" id="411372at2759"/>
<keyword evidence="2" id="KW-1185">Reference proteome</keyword>
<accession>A0A9Q1A1R5</accession>
<dbReference type="Proteomes" id="UP001151532">
    <property type="component" value="Chromosome 16"/>
</dbReference>